<evidence type="ECO:0000313" key="2">
    <source>
        <dbReference type="EMBL" id="UYN55899.1"/>
    </source>
</evidence>
<dbReference type="AlphaFoldDB" id="A0A4Q1U843"/>
<dbReference type="RefSeq" id="WP_129301295.1">
    <property type="nucleotide sequence ID" value="NZ_CP074378.1"/>
</dbReference>
<organism evidence="1 3">
    <name type="scientific">Lacticaseibacillus chiayiensis</name>
    <dbReference type="NCBI Taxonomy" id="2100821"/>
    <lineage>
        <taxon>Bacteria</taxon>
        <taxon>Bacillati</taxon>
        <taxon>Bacillota</taxon>
        <taxon>Bacilli</taxon>
        <taxon>Lactobacillales</taxon>
        <taxon>Lactobacillaceae</taxon>
        <taxon>Lacticaseibacillus</taxon>
    </lineage>
</organism>
<sequence>MTDWQPEIGRRVTPSELQLLLKDEDQWTRQLFGNKAAIIRGFPQVGPLQYAIAVWQNPYHAHASYFNVIGRNYHIKELMLMLKQMANKHDRLQFSSYDESPAVVRQLRRAGFHVIRHTAMGTYRTLKSVPVTSNIKSRSQLTPSQWQAVVRLSFQDYLSTHTVNPATITRTQFEKELSGADPHQPGFLVEENNLLAYVFWFEDQPGELTSAWLGGVHKADTLRLMRAILPLIQKNYQLVNGEFDDTDPHAWMVYGQLAIPDPHPLVTWQLRLH</sequence>
<accession>A0A4Q1U843</accession>
<reference evidence="1 3" key="1">
    <citation type="submission" date="2017-01" db="EMBL/GenBank/DDBJ databases">
        <title>Lactobacillus chiayiensis sp. nov., a lactic acid bacterium isolated from compost.</title>
        <authorList>
            <person name="Huang C.-H."/>
        </authorList>
    </citation>
    <scope>NUCLEOTIDE SEQUENCE [LARGE SCALE GENOMIC DNA]</scope>
    <source>
        <strain evidence="1">Chh01</strain>
        <strain evidence="3">chh01</strain>
    </source>
</reference>
<protein>
    <submittedName>
        <fullName evidence="1">Uncharacterized protein</fullName>
    </submittedName>
</protein>
<name>A0A4Q1U843_9LACO</name>
<evidence type="ECO:0000313" key="3">
    <source>
        <dbReference type="Proteomes" id="UP000290475"/>
    </source>
</evidence>
<proteinExistence type="predicted"/>
<dbReference type="EMBL" id="CP107523">
    <property type="protein sequence ID" value="UYN55899.1"/>
    <property type="molecule type" value="Genomic_DNA"/>
</dbReference>
<evidence type="ECO:0000313" key="1">
    <source>
        <dbReference type="EMBL" id="RXT27814.1"/>
    </source>
</evidence>
<keyword evidence="4" id="KW-1185">Reference proteome</keyword>
<reference evidence="2" key="2">
    <citation type="submission" date="2022-10" db="EMBL/GenBank/DDBJ databases">
        <title>Comparative genomic analysis and in-vitro probiotic properties of the potential probiotic L. chiayiensis AACE 3.</title>
        <authorList>
            <person name="Kang X."/>
        </authorList>
    </citation>
    <scope>NUCLEOTIDE SEQUENCE</scope>
    <source>
        <strain evidence="2">AACE 3</strain>
    </source>
</reference>
<dbReference type="Proteomes" id="UP000290475">
    <property type="component" value="Unassembled WGS sequence"/>
</dbReference>
<dbReference type="Proteomes" id="UP001164790">
    <property type="component" value="Chromosome"/>
</dbReference>
<gene>
    <name evidence="1" type="ORF">BVJ53_04155</name>
    <name evidence="2" type="ORF">OFW50_10480</name>
</gene>
<dbReference type="EMBL" id="MSSM01000007">
    <property type="protein sequence ID" value="RXT27814.1"/>
    <property type="molecule type" value="Genomic_DNA"/>
</dbReference>
<evidence type="ECO:0000313" key="4">
    <source>
        <dbReference type="Proteomes" id="UP001164790"/>
    </source>
</evidence>